<accession>A0A7X3LV51</accession>
<dbReference type="Pfam" id="PF11367">
    <property type="entry name" value="Tail_completion_gp17"/>
    <property type="match status" value="1"/>
</dbReference>
<gene>
    <name evidence="1" type="ORF">GR183_12395</name>
</gene>
<dbReference type="EMBL" id="WUMV01000006">
    <property type="protein sequence ID" value="MXN65706.1"/>
    <property type="molecule type" value="Genomic_DNA"/>
</dbReference>
<reference evidence="1 2" key="1">
    <citation type="submission" date="2019-12" db="EMBL/GenBank/DDBJ databases">
        <authorList>
            <person name="Li M."/>
        </authorList>
    </citation>
    <scope>NUCLEOTIDE SEQUENCE [LARGE SCALE GENOMIC DNA]</scope>
    <source>
        <strain evidence="1 2">GBMRC 2046</strain>
    </source>
</reference>
<comment type="caution">
    <text evidence="1">The sequence shown here is derived from an EMBL/GenBank/DDBJ whole genome shotgun (WGS) entry which is preliminary data.</text>
</comment>
<sequence>MSAASALRAGIVTELRGDAVLTALLGGANVFDGSPRGAAHPFVTLGTLESEPLDGDIDGPTEHRLELFVFSRAASRSETFDVLEAIRMSLNGSAIALGGYRLSNLEIRDSRSERLSDGRTWRGRLRLRAVTEPE</sequence>
<evidence type="ECO:0000313" key="2">
    <source>
        <dbReference type="Proteomes" id="UP000433101"/>
    </source>
</evidence>
<name>A0A7X3LV51_9HYPH</name>
<keyword evidence="2" id="KW-1185">Reference proteome</keyword>
<dbReference type="InterPro" id="IPR053745">
    <property type="entry name" value="Viral_Tail_Comp_sf"/>
</dbReference>
<dbReference type="Gene3D" id="3.30.2000.30">
    <property type="match status" value="1"/>
</dbReference>
<evidence type="ECO:0000313" key="1">
    <source>
        <dbReference type="EMBL" id="MXN65706.1"/>
    </source>
</evidence>
<proteinExistence type="predicted"/>
<dbReference type="InterPro" id="IPR021508">
    <property type="entry name" value="Gp17-like"/>
</dbReference>
<dbReference type="RefSeq" id="WP_160775966.1">
    <property type="nucleotide sequence ID" value="NZ_WUMV01000006.1"/>
</dbReference>
<dbReference type="Proteomes" id="UP000433101">
    <property type="component" value="Unassembled WGS sequence"/>
</dbReference>
<dbReference type="AlphaFoldDB" id="A0A7X3LV51"/>
<protein>
    <submittedName>
        <fullName evidence="1">DUF3168 domain-containing protein</fullName>
    </submittedName>
</protein>
<organism evidence="1 2">
    <name type="scientific">Stappia sediminis</name>
    <dbReference type="NCBI Taxonomy" id="2692190"/>
    <lineage>
        <taxon>Bacteria</taxon>
        <taxon>Pseudomonadati</taxon>
        <taxon>Pseudomonadota</taxon>
        <taxon>Alphaproteobacteria</taxon>
        <taxon>Hyphomicrobiales</taxon>
        <taxon>Stappiaceae</taxon>
        <taxon>Stappia</taxon>
    </lineage>
</organism>